<evidence type="ECO:0000256" key="3">
    <source>
        <dbReference type="ARBA" id="ARBA00022771"/>
    </source>
</evidence>
<evidence type="ECO:0000256" key="6">
    <source>
        <dbReference type="PROSITE-ProRule" id="PRU00042"/>
    </source>
</evidence>
<evidence type="ECO:0000256" key="2">
    <source>
        <dbReference type="ARBA" id="ARBA00022723"/>
    </source>
</evidence>
<evidence type="ECO:0000313" key="10">
    <source>
        <dbReference type="Ensembl" id="ENSHHUP00000059924.1"/>
    </source>
</evidence>
<evidence type="ECO:0000256" key="7">
    <source>
        <dbReference type="SAM" id="MobiDB-lite"/>
    </source>
</evidence>
<dbReference type="GO" id="GO:0005634">
    <property type="term" value="C:nucleus"/>
    <property type="evidence" value="ECO:0007669"/>
    <property type="project" value="UniProtKB-SubCell"/>
</dbReference>
<dbReference type="PANTHER" id="PTHR24396:SF22">
    <property type="entry name" value="PROTEIN WIZ"/>
    <property type="match status" value="1"/>
</dbReference>
<evidence type="ECO:0000256" key="1">
    <source>
        <dbReference type="ARBA" id="ARBA00004123"/>
    </source>
</evidence>
<dbReference type="PROSITE" id="PS00028">
    <property type="entry name" value="ZINC_FINGER_C2H2_1"/>
    <property type="match status" value="5"/>
</dbReference>
<reference evidence="11" key="1">
    <citation type="submission" date="2018-06" db="EMBL/GenBank/DDBJ databases">
        <title>Genome assembly of Danube salmon.</title>
        <authorList>
            <person name="Macqueen D.J."/>
            <person name="Gundappa M.K."/>
        </authorList>
    </citation>
    <scope>NUCLEOTIDE SEQUENCE [LARGE SCALE GENOMIC DNA]</scope>
</reference>
<evidence type="ECO:0000313" key="11">
    <source>
        <dbReference type="Proteomes" id="UP000314982"/>
    </source>
</evidence>
<feature type="signal peptide" evidence="8">
    <location>
        <begin position="1"/>
        <end position="18"/>
    </location>
</feature>
<keyword evidence="11" id="KW-1185">Reference proteome</keyword>
<dbReference type="AlphaFoldDB" id="A0A4W5PGK6"/>
<dbReference type="InterPro" id="IPR036236">
    <property type="entry name" value="Znf_C2H2_sf"/>
</dbReference>
<evidence type="ECO:0000256" key="5">
    <source>
        <dbReference type="ARBA" id="ARBA00023242"/>
    </source>
</evidence>
<dbReference type="PANTHER" id="PTHR24396">
    <property type="entry name" value="ZINC FINGER PROTEIN"/>
    <property type="match status" value="1"/>
</dbReference>
<feature type="compositionally biased region" description="Pro residues" evidence="7">
    <location>
        <begin position="770"/>
        <end position="781"/>
    </location>
</feature>
<feature type="compositionally biased region" description="Low complexity" evidence="7">
    <location>
        <begin position="735"/>
        <end position="769"/>
    </location>
</feature>
<dbReference type="SMART" id="SM00355">
    <property type="entry name" value="ZnF_C2H2"/>
    <property type="match status" value="6"/>
</dbReference>
<dbReference type="SUPFAM" id="SSF57667">
    <property type="entry name" value="beta-beta-alpha zinc fingers"/>
    <property type="match status" value="2"/>
</dbReference>
<dbReference type="GeneTree" id="ENSGT00940000159979"/>
<keyword evidence="8" id="KW-0732">Signal</keyword>
<feature type="region of interest" description="Disordered" evidence="7">
    <location>
        <begin position="356"/>
        <end position="375"/>
    </location>
</feature>
<keyword evidence="4" id="KW-0862">Zinc</keyword>
<dbReference type="PROSITE" id="PS50157">
    <property type="entry name" value="ZINC_FINGER_C2H2_2"/>
    <property type="match status" value="5"/>
</dbReference>
<keyword evidence="2" id="KW-0479">Metal-binding</keyword>
<accession>A0A4W5PGK6</accession>
<proteinExistence type="predicted"/>
<sequence>MIMITLPCISSPLTVVLSIVVSNLLKCEVCSAPFETRRGLSSHARSHLRQLGIGMSESSGAPIDLLYQITKERGLDGHFPRPPVAKKPLLVLPTPQKEERYQDTDMDEKPISLSIPSPVASPPPSSLIRACSPSPETDAPLNLTLEVDPNKDIVCQLCGAWFETRKGLSSHARAHLRHFGVEYSESKGSPIDLLNQLIHTDDFKSLRWGADLGPKLPLPQLPQCLARPPNVPSPPNYSVCHMIETKLILHSMQYSISEPVKEIGCEFCGEYFENRKGLSSHARSHLRQMGITEWTVNGSPIDTLRELITRRGLPCALPLKPLKSPPPSPGPPRSPLSSPASPSLLSRLPFAFAHPPSHQSTVRKMGSAPPASPSLIVKLKPEPMQLEVTMPGAVGGAAGYSSEPLNCSWSSSDNMLPLNLVEPTRDIRCEFCGEYFENRKGLSSHARSHLRQMGITEWTVNGSPIDTLRELMHNNGGISSPAPGLKKETSHGSSPTWEGLVGGLGYQSPKFSHASCELCGFYFENRKALASHARAHLRQFGVTEWCVNGSPIETLSAWMRSRPHKVVEMHRSYMQGSNRSTSKKVREELIYLVVYLMVIDDSKITMLLTILAVRFISETGRPGPGVLSSSCPGFERRPLKHPSHSEGGERDSGTPKPPRTGTIPALVPKPPSTPLVKVVGKIYSLRCRFCEVEFQGPLSVQEDWIRHLQQHILNLNYNKPAPSATDPPAQDHHPTPTSTSVQATTSSFTTTHSPTSTPPSIHTHTTAPTVLPPCSPSPPPMAESAPIVTAIPMATASAESTLTPILIPIPTPAL</sequence>
<feature type="domain" description="C2H2-type" evidence="9">
    <location>
        <begin position="427"/>
        <end position="454"/>
    </location>
</feature>
<dbReference type="Ensembl" id="ENSHHUT00000061974.1">
    <property type="protein sequence ID" value="ENSHHUP00000059924.1"/>
    <property type="gene ID" value="ENSHHUG00000035526.1"/>
</dbReference>
<dbReference type="Gene3D" id="3.30.160.60">
    <property type="entry name" value="Classic Zinc Finger"/>
    <property type="match status" value="1"/>
</dbReference>
<feature type="domain" description="C2H2-type" evidence="9">
    <location>
        <begin position="514"/>
        <end position="536"/>
    </location>
</feature>
<keyword evidence="3 6" id="KW-0863">Zinc-finger</keyword>
<dbReference type="InterPro" id="IPR013087">
    <property type="entry name" value="Znf_C2H2_type"/>
</dbReference>
<dbReference type="GO" id="GO:0000981">
    <property type="term" value="F:DNA-binding transcription factor activity, RNA polymerase II-specific"/>
    <property type="evidence" value="ECO:0007669"/>
    <property type="project" value="TreeGrafter"/>
</dbReference>
<dbReference type="GO" id="GO:0000978">
    <property type="term" value="F:RNA polymerase II cis-regulatory region sequence-specific DNA binding"/>
    <property type="evidence" value="ECO:0007669"/>
    <property type="project" value="TreeGrafter"/>
</dbReference>
<feature type="region of interest" description="Disordered" evidence="7">
    <location>
        <begin position="718"/>
        <end position="781"/>
    </location>
</feature>
<feature type="region of interest" description="Disordered" evidence="7">
    <location>
        <begin position="318"/>
        <end position="340"/>
    </location>
</feature>
<feature type="domain" description="C2H2-type" evidence="9">
    <location>
        <begin position="25"/>
        <end position="47"/>
    </location>
</feature>
<dbReference type="InterPro" id="IPR051643">
    <property type="entry name" value="Transcr_Reg_ZincFinger"/>
</dbReference>
<feature type="compositionally biased region" description="Pro residues" evidence="7">
    <location>
        <begin position="323"/>
        <end position="334"/>
    </location>
</feature>
<comment type="subcellular location">
    <subcellularLocation>
        <location evidence="1">Nucleus</location>
    </subcellularLocation>
</comment>
<feature type="domain" description="C2H2-type" evidence="9">
    <location>
        <begin position="153"/>
        <end position="175"/>
    </location>
</feature>
<reference evidence="10" key="2">
    <citation type="submission" date="2025-08" db="UniProtKB">
        <authorList>
            <consortium name="Ensembl"/>
        </authorList>
    </citation>
    <scope>IDENTIFICATION</scope>
</reference>
<name>A0A4W5PGK6_9TELE</name>
<feature type="region of interest" description="Disordered" evidence="7">
    <location>
        <begin position="623"/>
        <end position="669"/>
    </location>
</feature>
<dbReference type="Proteomes" id="UP000314982">
    <property type="component" value="Unassembled WGS sequence"/>
</dbReference>
<feature type="chain" id="PRO_5021495828" evidence="8">
    <location>
        <begin position="19"/>
        <end position="814"/>
    </location>
</feature>
<reference evidence="10" key="3">
    <citation type="submission" date="2025-09" db="UniProtKB">
        <authorList>
            <consortium name="Ensembl"/>
        </authorList>
    </citation>
    <scope>IDENTIFICATION</scope>
</reference>
<feature type="domain" description="C2H2-type" evidence="9">
    <location>
        <begin position="263"/>
        <end position="290"/>
    </location>
</feature>
<evidence type="ECO:0000259" key="9">
    <source>
        <dbReference type="PROSITE" id="PS50157"/>
    </source>
</evidence>
<keyword evidence="5" id="KW-0539">Nucleus</keyword>
<dbReference type="GO" id="GO:0008270">
    <property type="term" value="F:zinc ion binding"/>
    <property type="evidence" value="ECO:0007669"/>
    <property type="project" value="UniProtKB-KW"/>
</dbReference>
<protein>
    <submittedName>
        <fullName evidence="10">WIZ zinc finger b</fullName>
    </submittedName>
</protein>
<dbReference type="Pfam" id="PF23015">
    <property type="entry name" value="zf-WIZ"/>
    <property type="match status" value="1"/>
</dbReference>
<dbReference type="InterPro" id="IPR055125">
    <property type="entry name" value="Wiz_C_Znf"/>
</dbReference>
<evidence type="ECO:0000256" key="4">
    <source>
        <dbReference type="ARBA" id="ARBA00022833"/>
    </source>
</evidence>
<feature type="compositionally biased region" description="Basic and acidic residues" evidence="7">
    <location>
        <begin position="643"/>
        <end position="653"/>
    </location>
</feature>
<organism evidence="10 11">
    <name type="scientific">Hucho hucho</name>
    <name type="common">huchen</name>
    <dbReference type="NCBI Taxonomy" id="62062"/>
    <lineage>
        <taxon>Eukaryota</taxon>
        <taxon>Metazoa</taxon>
        <taxon>Chordata</taxon>
        <taxon>Craniata</taxon>
        <taxon>Vertebrata</taxon>
        <taxon>Euteleostomi</taxon>
        <taxon>Actinopterygii</taxon>
        <taxon>Neopterygii</taxon>
        <taxon>Teleostei</taxon>
        <taxon>Protacanthopterygii</taxon>
        <taxon>Salmoniformes</taxon>
        <taxon>Salmonidae</taxon>
        <taxon>Salmoninae</taxon>
        <taxon>Hucho</taxon>
    </lineage>
</organism>
<evidence type="ECO:0000256" key="8">
    <source>
        <dbReference type="SAM" id="SignalP"/>
    </source>
</evidence>